<dbReference type="Gene3D" id="3.40.50.300">
    <property type="entry name" value="P-loop containing nucleotide triphosphate hydrolases"/>
    <property type="match status" value="1"/>
</dbReference>
<evidence type="ECO:0000256" key="2">
    <source>
        <dbReference type="ARBA" id="ARBA00022741"/>
    </source>
</evidence>
<dbReference type="InterPro" id="IPR051120">
    <property type="entry name" value="ABC_AA/LPS_Transport"/>
</dbReference>
<keyword evidence="2" id="KW-0547">Nucleotide-binding</keyword>
<feature type="domain" description="ABC transporter" evidence="5">
    <location>
        <begin position="3"/>
        <end position="250"/>
    </location>
</feature>
<keyword evidence="3 6" id="KW-0067">ATP-binding</keyword>
<evidence type="ECO:0000256" key="3">
    <source>
        <dbReference type="ARBA" id="ARBA00022840"/>
    </source>
</evidence>
<dbReference type="GO" id="GO:0005524">
    <property type="term" value="F:ATP binding"/>
    <property type="evidence" value="ECO:0007669"/>
    <property type="project" value="UniProtKB-KW"/>
</dbReference>
<dbReference type="GO" id="GO:0005886">
    <property type="term" value="C:plasma membrane"/>
    <property type="evidence" value="ECO:0007669"/>
    <property type="project" value="TreeGrafter"/>
</dbReference>
<evidence type="ECO:0000313" key="6">
    <source>
        <dbReference type="EMBL" id="MBI5128326.1"/>
    </source>
</evidence>
<protein>
    <submittedName>
        <fullName evidence="6">ABC transporter ATP-binding protein</fullName>
    </submittedName>
</protein>
<name>A0A933RU94_RHOPL</name>
<comment type="caution">
    <text evidence="6">The sequence shown here is derived from an EMBL/GenBank/DDBJ whole genome shotgun (WGS) entry which is preliminary data.</text>
</comment>
<accession>A0A933RU94</accession>
<dbReference type="GO" id="GO:0016887">
    <property type="term" value="F:ATP hydrolysis activity"/>
    <property type="evidence" value="ECO:0007669"/>
    <property type="project" value="InterPro"/>
</dbReference>
<dbReference type="EMBL" id="JACRJB010000007">
    <property type="protein sequence ID" value="MBI5128326.1"/>
    <property type="molecule type" value="Genomic_DNA"/>
</dbReference>
<sequence>MTVQVKDITVRFGGVTAVKDVSLKLPPGKIVAVIGPNGSGKSTLFNAITGMVKPAAGTIEVDDTRIDAMPPYRRIGLGLARTFQTPRFDPKVTVSEAVMCGFYPVHRTGVFSAMLRLPKAVAEEGDFRERCSDILDDLRLSEFRSLTMNELPMGRVRLVEVARAVANRPKYILLDEPAAGLEREEQRMLSREIRKLADRGVGVLLVEHNFGLIRELAEHVVVLKDGAKLLEGEPETIAKDRAFIDVYLGSAGR</sequence>
<evidence type="ECO:0000256" key="4">
    <source>
        <dbReference type="ARBA" id="ARBA00024722"/>
    </source>
</evidence>
<evidence type="ECO:0000313" key="7">
    <source>
        <dbReference type="Proteomes" id="UP000782519"/>
    </source>
</evidence>
<dbReference type="PANTHER" id="PTHR45772">
    <property type="entry name" value="CONSERVED COMPONENT OF ABC TRANSPORTER FOR NATURAL AMINO ACIDS-RELATED"/>
    <property type="match status" value="1"/>
</dbReference>
<organism evidence="6 7">
    <name type="scientific">Rhodopseudomonas palustris</name>
    <dbReference type="NCBI Taxonomy" id="1076"/>
    <lineage>
        <taxon>Bacteria</taxon>
        <taxon>Pseudomonadati</taxon>
        <taxon>Pseudomonadota</taxon>
        <taxon>Alphaproteobacteria</taxon>
        <taxon>Hyphomicrobiales</taxon>
        <taxon>Nitrobacteraceae</taxon>
        <taxon>Rhodopseudomonas</taxon>
    </lineage>
</organism>
<dbReference type="AlphaFoldDB" id="A0A933RU94"/>
<dbReference type="SMART" id="SM00382">
    <property type="entry name" value="AAA"/>
    <property type="match status" value="1"/>
</dbReference>
<keyword evidence="1" id="KW-0813">Transport</keyword>
<gene>
    <name evidence="6" type="ORF">HZA66_02695</name>
</gene>
<reference evidence="6" key="1">
    <citation type="submission" date="2020-07" db="EMBL/GenBank/DDBJ databases">
        <title>Huge and variable diversity of episymbiotic CPR bacteria and DPANN archaea in groundwater ecosystems.</title>
        <authorList>
            <person name="He C.Y."/>
            <person name="Keren R."/>
            <person name="Whittaker M."/>
            <person name="Farag I.F."/>
            <person name="Doudna J."/>
            <person name="Cate J.H.D."/>
            <person name="Banfield J.F."/>
        </authorList>
    </citation>
    <scope>NUCLEOTIDE SEQUENCE</scope>
    <source>
        <strain evidence="6">NC_groundwater_1818_Pr3_B-0.1um_66_35</strain>
    </source>
</reference>
<dbReference type="InterPro" id="IPR027417">
    <property type="entry name" value="P-loop_NTPase"/>
</dbReference>
<proteinExistence type="predicted"/>
<comment type="function">
    <text evidence="4">Involved in beta-(1--&gt;2)glucan export. Transmembrane domains (TMD) form a pore in the inner membrane and the ATP-binding domain (NBD) is responsible for energy generation.</text>
</comment>
<dbReference type="InterPro" id="IPR003593">
    <property type="entry name" value="AAA+_ATPase"/>
</dbReference>
<dbReference type="InterPro" id="IPR003439">
    <property type="entry name" value="ABC_transporter-like_ATP-bd"/>
</dbReference>
<dbReference type="PROSITE" id="PS50893">
    <property type="entry name" value="ABC_TRANSPORTER_2"/>
    <property type="match status" value="1"/>
</dbReference>
<dbReference type="SUPFAM" id="SSF52540">
    <property type="entry name" value="P-loop containing nucleoside triphosphate hydrolases"/>
    <property type="match status" value="1"/>
</dbReference>
<dbReference type="Proteomes" id="UP000782519">
    <property type="component" value="Unassembled WGS sequence"/>
</dbReference>
<evidence type="ECO:0000256" key="1">
    <source>
        <dbReference type="ARBA" id="ARBA00022448"/>
    </source>
</evidence>
<dbReference type="Pfam" id="PF00005">
    <property type="entry name" value="ABC_tran"/>
    <property type="match status" value="1"/>
</dbReference>
<evidence type="ECO:0000259" key="5">
    <source>
        <dbReference type="PROSITE" id="PS50893"/>
    </source>
</evidence>